<dbReference type="InterPro" id="IPR012796">
    <property type="entry name" value="Lysidine-tRNA-synth_C"/>
</dbReference>
<dbReference type="AlphaFoldDB" id="A0A454JDW0"/>
<dbReference type="EMBL" id="RFAR01000101">
    <property type="protein sequence ID" value="RMC92084.1"/>
    <property type="molecule type" value="Genomic_DNA"/>
</dbReference>
<protein>
    <recommendedName>
        <fullName evidence="8">tRNA(Ile)-lysidine synthase</fullName>
        <ecNumber evidence="8">6.3.4.19</ecNumber>
    </recommendedName>
    <alternativeName>
        <fullName evidence="8">tRNA(Ile)-2-lysyl-cytidine synthase</fullName>
    </alternativeName>
    <alternativeName>
        <fullName evidence="8">tRNA(Ile)-lysidine synthetase</fullName>
    </alternativeName>
</protein>
<dbReference type="CDD" id="cd01992">
    <property type="entry name" value="TilS_N"/>
    <property type="match status" value="1"/>
</dbReference>
<dbReference type="SUPFAM" id="SSF52402">
    <property type="entry name" value="Adenine nucleotide alpha hydrolases-like"/>
    <property type="match status" value="1"/>
</dbReference>
<accession>A0A454JDW0</accession>
<dbReference type="InterPro" id="IPR012795">
    <property type="entry name" value="tRNA_Ile_lys_synt_N"/>
</dbReference>
<evidence type="ECO:0000256" key="4">
    <source>
        <dbReference type="ARBA" id="ARBA00022694"/>
    </source>
</evidence>
<name>A0A454JDW0_9NEIS</name>
<evidence type="ECO:0000259" key="9">
    <source>
        <dbReference type="SMART" id="SM00977"/>
    </source>
</evidence>
<reference evidence="10 11" key="1">
    <citation type="submission" date="2018-10" db="EMBL/GenBank/DDBJ databases">
        <title>Draft genome sequence of Aquitalea MWU14-2217 isolated from a wild cranberry bog in Provincetown, Massachusetts.</title>
        <authorList>
            <person name="Ebadzadsahrai G."/>
            <person name="Soby S."/>
        </authorList>
    </citation>
    <scope>NUCLEOTIDE SEQUENCE [LARGE SCALE GENOMIC DNA]</scope>
    <source>
        <strain evidence="10 11">MWU14-2217</strain>
    </source>
</reference>
<dbReference type="PANTHER" id="PTHR43033">
    <property type="entry name" value="TRNA(ILE)-LYSIDINE SYNTHASE-RELATED"/>
    <property type="match status" value="1"/>
</dbReference>
<comment type="subcellular location">
    <subcellularLocation>
        <location evidence="1 8">Cytoplasm</location>
    </subcellularLocation>
</comment>
<evidence type="ECO:0000256" key="5">
    <source>
        <dbReference type="ARBA" id="ARBA00022741"/>
    </source>
</evidence>
<dbReference type="HAMAP" id="MF_01161">
    <property type="entry name" value="tRNA_Ile_lys_synt"/>
    <property type="match status" value="1"/>
</dbReference>
<dbReference type="Pfam" id="PF11734">
    <property type="entry name" value="TilS_C"/>
    <property type="match status" value="1"/>
</dbReference>
<evidence type="ECO:0000256" key="1">
    <source>
        <dbReference type="ARBA" id="ARBA00004496"/>
    </source>
</evidence>
<dbReference type="Proteomes" id="UP000274139">
    <property type="component" value="Unassembled WGS sequence"/>
</dbReference>
<dbReference type="InterPro" id="IPR014729">
    <property type="entry name" value="Rossmann-like_a/b/a_fold"/>
</dbReference>
<dbReference type="Pfam" id="PF09179">
    <property type="entry name" value="TilS"/>
    <property type="match status" value="1"/>
</dbReference>
<dbReference type="Gene3D" id="3.40.50.620">
    <property type="entry name" value="HUPs"/>
    <property type="match status" value="1"/>
</dbReference>
<evidence type="ECO:0000256" key="7">
    <source>
        <dbReference type="ARBA" id="ARBA00048539"/>
    </source>
</evidence>
<gene>
    <name evidence="8 10" type="primary">tilS</name>
    <name evidence="10" type="ORF">EAY64_18330</name>
</gene>
<dbReference type="NCBIfam" id="TIGR02433">
    <property type="entry name" value="lysidine_TilS_C"/>
    <property type="match status" value="1"/>
</dbReference>
<dbReference type="InterPro" id="IPR012094">
    <property type="entry name" value="tRNA_Ile_lys_synt"/>
</dbReference>
<evidence type="ECO:0000256" key="8">
    <source>
        <dbReference type="HAMAP-Rule" id="MF_01161"/>
    </source>
</evidence>
<sequence>MDVTRKMQPDLLDALLAHWPDNLSGLCAFELGLSGGLDSMVLLSLLARARQYQPQLRLSAVHVHHGLNAAADDWVLHCQEICRQLDVPLRVARVVVSRAAGESLEAQARQQRYAVYAQSTAEVLVLAHHLDDQSETVLLQLLRGGGVRALSGIPALRSLEHLQLWRPLLGFTRQQLERYASEQGLSWVEDDSNADIAYRRNLLRHRIMPLLQQHVPSYRQQLGRTAWHMAQASQLVDEVAAADLASCTTGAALDVERVLSFSPVRQGFLLMAWLRSMGQSQVAPEQLQEFLRQLRVAAAASQPCLQLPELVVVRYRQLLHAVPVLPSLSACALQFDPERPVCRLSDWGGSLRWVRRGGLTLQSLVGDLQLRPRLGGEVLQQAVGRKPVKKLLQEAGIPPLLRRQWPLLYAADGRLLALPGVAVASDCFSPEGYWPEWQPGLEG</sequence>
<dbReference type="InterPro" id="IPR011063">
    <property type="entry name" value="TilS/TtcA_N"/>
</dbReference>
<comment type="catalytic activity">
    <reaction evidence="7 8">
        <text>cytidine(34) in tRNA(Ile2) + L-lysine + ATP = lysidine(34) in tRNA(Ile2) + AMP + diphosphate + H(+)</text>
        <dbReference type="Rhea" id="RHEA:43744"/>
        <dbReference type="Rhea" id="RHEA-COMP:10625"/>
        <dbReference type="Rhea" id="RHEA-COMP:10670"/>
        <dbReference type="ChEBI" id="CHEBI:15378"/>
        <dbReference type="ChEBI" id="CHEBI:30616"/>
        <dbReference type="ChEBI" id="CHEBI:32551"/>
        <dbReference type="ChEBI" id="CHEBI:33019"/>
        <dbReference type="ChEBI" id="CHEBI:82748"/>
        <dbReference type="ChEBI" id="CHEBI:83665"/>
        <dbReference type="ChEBI" id="CHEBI:456215"/>
        <dbReference type="EC" id="6.3.4.19"/>
    </reaction>
</comment>
<proteinExistence type="inferred from homology"/>
<comment type="caution">
    <text evidence="10">The sequence shown here is derived from an EMBL/GenBank/DDBJ whole genome shotgun (WGS) entry which is preliminary data.</text>
</comment>
<dbReference type="GO" id="GO:0005524">
    <property type="term" value="F:ATP binding"/>
    <property type="evidence" value="ECO:0007669"/>
    <property type="project" value="UniProtKB-UniRule"/>
</dbReference>
<organism evidence="10 11">
    <name type="scientific">Aquitalea palustris</name>
    <dbReference type="NCBI Taxonomy" id="2480983"/>
    <lineage>
        <taxon>Bacteria</taxon>
        <taxon>Pseudomonadati</taxon>
        <taxon>Pseudomonadota</taxon>
        <taxon>Betaproteobacteria</taxon>
        <taxon>Neisseriales</taxon>
        <taxon>Chromobacteriaceae</taxon>
        <taxon>Aquitalea</taxon>
    </lineage>
</organism>
<keyword evidence="11" id="KW-1185">Reference proteome</keyword>
<keyword evidence="5 8" id="KW-0547">Nucleotide-binding</keyword>
<evidence type="ECO:0000256" key="3">
    <source>
        <dbReference type="ARBA" id="ARBA00022598"/>
    </source>
</evidence>
<evidence type="ECO:0000256" key="2">
    <source>
        <dbReference type="ARBA" id="ARBA00022490"/>
    </source>
</evidence>
<evidence type="ECO:0000313" key="11">
    <source>
        <dbReference type="Proteomes" id="UP000274139"/>
    </source>
</evidence>
<dbReference type="EC" id="6.3.4.19" evidence="8"/>
<dbReference type="GO" id="GO:0005737">
    <property type="term" value="C:cytoplasm"/>
    <property type="evidence" value="ECO:0007669"/>
    <property type="project" value="UniProtKB-SubCell"/>
</dbReference>
<comment type="function">
    <text evidence="8">Ligates lysine onto the cytidine present at position 34 of the AUA codon-specific tRNA(Ile) that contains the anticodon CAU, in an ATP-dependent manner. Cytidine is converted to lysidine, thus changing the amino acid specificity of the tRNA from methionine to isoleucine.</text>
</comment>
<comment type="domain">
    <text evidence="8">The N-terminal region contains the highly conserved SGGXDS motif, predicted to be a P-loop motif involved in ATP binding.</text>
</comment>
<evidence type="ECO:0000256" key="6">
    <source>
        <dbReference type="ARBA" id="ARBA00022840"/>
    </source>
</evidence>
<dbReference type="NCBIfam" id="TIGR02432">
    <property type="entry name" value="lysidine_TilS_N"/>
    <property type="match status" value="1"/>
</dbReference>
<dbReference type="Gene3D" id="1.20.59.20">
    <property type="match status" value="1"/>
</dbReference>
<evidence type="ECO:0000313" key="10">
    <source>
        <dbReference type="EMBL" id="RMC92084.1"/>
    </source>
</evidence>
<dbReference type="PANTHER" id="PTHR43033:SF1">
    <property type="entry name" value="TRNA(ILE)-LYSIDINE SYNTHASE-RELATED"/>
    <property type="match status" value="1"/>
</dbReference>
<feature type="domain" description="Lysidine-tRNA(Ile) synthetase C-terminal" evidence="9">
    <location>
        <begin position="368"/>
        <end position="437"/>
    </location>
</feature>
<feature type="binding site" evidence="8">
    <location>
        <begin position="34"/>
        <end position="39"/>
    </location>
    <ligand>
        <name>ATP</name>
        <dbReference type="ChEBI" id="CHEBI:30616"/>
    </ligand>
</feature>
<dbReference type="SUPFAM" id="SSF82829">
    <property type="entry name" value="MesJ substrate recognition domain-like"/>
    <property type="match status" value="1"/>
</dbReference>
<keyword evidence="4 8" id="KW-0819">tRNA processing</keyword>
<dbReference type="Pfam" id="PF01171">
    <property type="entry name" value="ATP_bind_3"/>
    <property type="match status" value="1"/>
</dbReference>
<keyword evidence="2 8" id="KW-0963">Cytoplasm</keyword>
<dbReference type="SUPFAM" id="SSF56037">
    <property type="entry name" value="PheT/TilS domain"/>
    <property type="match status" value="1"/>
</dbReference>
<dbReference type="GO" id="GO:0006400">
    <property type="term" value="P:tRNA modification"/>
    <property type="evidence" value="ECO:0007669"/>
    <property type="project" value="UniProtKB-UniRule"/>
</dbReference>
<dbReference type="InterPro" id="IPR015262">
    <property type="entry name" value="tRNA_Ile_lys_synt_subst-bd"/>
</dbReference>
<comment type="similarity">
    <text evidence="8">Belongs to the tRNA(Ile)-lysidine synthase family.</text>
</comment>
<keyword evidence="3 8" id="KW-0436">Ligase</keyword>
<dbReference type="SMART" id="SM00977">
    <property type="entry name" value="TilS_C"/>
    <property type="match status" value="1"/>
</dbReference>
<dbReference type="GO" id="GO:0032267">
    <property type="term" value="F:tRNA(Ile)-lysidine synthase activity"/>
    <property type="evidence" value="ECO:0007669"/>
    <property type="project" value="UniProtKB-EC"/>
</dbReference>
<keyword evidence="6 8" id="KW-0067">ATP-binding</keyword>